<organism evidence="3 4">
    <name type="scientific">Aureococcus anophagefferens</name>
    <name type="common">Harmful bloom alga</name>
    <dbReference type="NCBI Taxonomy" id="44056"/>
    <lineage>
        <taxon>Eukaryota</taxon>
        <taxon>Sar</taxon>
        <taxon>Stramenopiles</taxon>
        <taxon>Ochrophyta</taxon>
        <taxon>Pelagophyceae</taxon>
        <taxon>Pelagomonadales</taxon>
        <taxon>Pelagomonadaceae</taxon>
        <taxon>Aureococcus</taxon>
    </lineage>
</organism>
<name>A0ABR1GF03_AURAN</name>
<keyword evidence="4" id="KW-1185">Reference proteome</keyword>
<keyword evidence="1" id="KW-0677">Repeat</keyword>
<dbReference type="PANTHER" id="PTHR24111">
    <property type="entry name" value="LEUCINE-RICH REPEAT-CONTAINING PROTEIN 34"/>
    <property type="match status" value="1"/>
</dbReference>
<dbReference type="InterPro" id="IPR052201">
    <property type="entry name" value="LRR-containing_regulator"/>
</dbReference>
<reference evidence="3 4" key="1">
    <citation type="submission" date="2024-03" db="EMBL/GenBank/DDBJ databases">
        <title>Aureococcus anophagefferens CCMP1851 and Kratosvirus quantuckense: Draft genome of a second virus-susceptible host strain in the model system.</title>
        <authorList>
            <person name="Chase E."/>
            <person name="Truchon A.R."/>
            <person name="Schepens W."/>
            <person name="Wilhelm S.W."/>
        </authorList>
    </citation>
    <scope>NUCLEOTIDE SEQUENCE [LARGE SCALE GENOMIC DNA]</scope>
    <source>
        <strain evidence="3 4">CCMP1851</strain>
    </source>
</reference>
<dbReference type="Proteomes" id="UP001363151">
    <property type="component" value="Unassembled WGS sequence"/>
</dbReference>
<feature type="region of interest" description="Disordered" evidence="2">
    <location>
        <begin position="879"/>
        <end position="912"/>
    </location>
</feature>
<feature type="region of interest" description="Disordered" evidence="2">
    <location>
        <begin position="383"/>
        <end position="418"/>
    </location>
</feature>
<evidence type="ECO:0000256" key="1">
    <source>
        <dbReference type="ARBA" id="ARBA00022737"/>
    </source>
</evidence>
<dbReference type="SUPFAM" id="SSF52047">
    <property type="entry name" value="RNI-like"/>
    <property type="match status" value="2"/>
</dbReference>
<feature type="compositionally biased region" description="Polar residues" evidence="2">
    <location>
        <begin position="393"/>
        <end position="405"/>
    </location>
</feature>
<dbReference type="Pfam" id="PF13516">
    <property type="entry name" value="LRR_6"/>
    <property type="match status" value="7"/>
</dbReference>
<comment type="caution">
    <text evidence="3">The sequence shown here is derived from an EMBL/GenBank/DDBJ whole genome shotgun (WGS) entry which is preliminary data.</text>
</comment>
<protein>
    <submittedName>
        <fullName evidence="3">Uncharacterized protein</fullName>
    </submittedName>
</protein>
<evidence type="ECO:0000313" key="4">
    <source>
        <dbReference type="Proteomes" id="UP001363151"/>
    </source>
</evidence>
<dbReference type="InterPro" id="IPR032675">
    <property type="entry name" value="LRR_dom_sf"/>
</dbReference>
<dbReference type="SMART" id="SM00368">
    <property type="entry name" value="LRR_RI"/>
    <property type="match status" value="16"/>
</dbReference>
<proteinExistence type="predicted"/>
<evidence type="ECO:0000256" key="2">
    <source>
        <dbReference type="SAM" id="MobiDB-lite"/>
    </source>
</evidence>
<sequence length="912" mass="97301">MPQTTITIPSNFFQSYPIYIVRIDARMNRLDGKMGQFAARAIAANKTLTYLDLRYNNIDDDGGVALAKALKKNESLTLVSLAQNRLGPNAGDALGSMMRRNITIRTLNLADNQLGPCLSYSNEYTRDFLPSSGPKICHALRVNGTITALDVSNNRLGADAAQALDQSFRRNPQSALRTLGFAGNELRADGGKHLAHALRSRVQLTHLDASRNRFGAGLCAGVGVAFAAALKKNHHLVHLDLKENGLGTKSGRGLALALQENKSLASLDLAANGFGPDVLRSFSAALLKAPGLTYLNLARNDLALSSHEGGEPEMCGGMLGTALQGNKTLTALDLGGVKFDPEELLSALTGFARNAALRDVSFAGQPFDNANALNLTNCLEQHRHRERRVKGRPNTSGGSRPNTGASRPGTGKSGKGDLKAGADHGLGLVDVVQTPGLQAFDVSGCSVGQRAGPVCIAALVALPRLTALRVGGNGIGAKLGERVAEIFTEGCELDTLDVSANSLGETGGLTIARAMELNVTLTDVDMSRNELNEEVGSAVADALIELVESGFVARPAHCVRLCLSHNLIGTTAACDIFTALRNPVARDIDLSFCGIGPAAGEEVARCLRRSTVQWSRLDLEGNDLGKDGVNPIMWALRLNCTLTELLLSNNGIGGDFGTDRDRRGHYGNSLQGAVEYNFTLKRLDLAHNDISHECATGLAYAMVENPSLVALNFEKNHLDATAAEALSDRLRRDAQIRYLNLRRNDVSWQGAIRLANALETNLGILHLDLGFNGVGSCGPIAGRALADMICKNAILRHLDLEGNDIGPDAGAAIAAALMRNNTLQFINMINNHLENETGEAFLKALRVNSGIMECHFSIEEIGEDRHGDIRALMKKRASLDDNANPDIPTGGANPTIPGEHLREELPMRPPSS</sequence>
<dbReference type="EMBL" id="JBBJCI010000023">
    <property type="protein sequence ID" value="KAK7254614.1"/>
    <property type="molecule type" value="Genomic_DNA"/>
</dbReference>
<dbReference type="Gene3D" id="3.80.10.10">
    <property type="entry name" value="Ribonuclease Inhibitor"/>
    <property type="match status" value="6"/>
</dbReference>
<dbReference type="InterPro" id="IPR001611">
    <property type="entry name" value="Leu-rich_rpt"/>
</dbReference>
<dbReference type="PANTHER" id="PTHR24111:SF0">
    <property type="entry name" value="LEUCINE-RICH REPEAT-CONTAINING PROTEIN"/>
    <property type="match status" value="1"/>
</dbReference>
<evidence type="ECO:0000313" key="3">
    <source>
        <dbReference type="EMBL" id="KAK7254614.1"/>
    </source>
</evidence>
<gene>
    <name evidence="3" type="ORF">SO694_00010268</name>
</gene>
<accession>A0ABR1GF03</accession>